<proteinExistence type="predicted"/>
<accession>A0A7J9BDI6</accession>
<protein>
    <submittedName>
        <fullName evidence="1">Uncharacterized protein</fullName>
    </submittedName>
</protein>
<sequence length="16" mass="1864">MNSLNYLISKIMNILP</sequence>
<keyword evidence="2" id="KW-1185">Reference proteome</keyword>
<reference evidence="1 2" key="1">
    <citation type="journal article" date="2019" name="Genome Biol. Evol.">
        <title>Insights into the evolution of the New World diploid cottons (Gossypium, subgenus Houzingenia) based on genome sequencing.</title>
        <authorList>
            <person name="Grover C.E."/>
            <person name="Arick M.A. 2nd"/>
            <person name="Thrash A."/>
            <person name="Conover J.L."/>
            <person name="Sanders W.S."/>
            <person name="Peterson D.G."/>
            <person name="Frelichowski J.E."/>
            <person name="Scheffler J.A."/>
            <person name="Scheffler B.E."/>
            <person name="Wendel J.F."/>
        </authorList>
    </citation>
    <scope>NUCLEOTIDE SEQUENCE [LARGE SCALE GENOMIC DNA]</scope>
    <source>
        <strain evidence="1">5</strain>
        <tissue evidence="1">Leaf</tissue>
    </source>
</reference>
<organism evidence="1 2">
    <name type="scientific">Gossypium gossypioides</name>
    <name type="common">Mexican cotton</name>
    <name type="synonym">Selera gossypioides</name>
    <dbReference type="NCBI Taxonomy" id="34282"/>
    <lineage>
        <taxon>Eukaryota</taxon>
        <taxon>Viridiplantae</taxon>
        <taxon>Streptophyta</taxon>
        <taxon>Embryophyta</taxon>
        <taxon>Tracheophyta</taxon>
        <taxon>Spermatophyta</taxon>
        <taxon>Magnoliopsida</taxon>
        <taxon>eudicotyledons</taxon>
        <taxon>Gunneridae</taxon>
        <taxon>Pentapetalae</taxon>
        <taxon>rosids</taxon>
        <taxon>malvids</taxon>
        <taxon>Malvales</taxon>
        <taxon>Malvaceae</taxon>
        <taxon>Malvoideae</taxon>
        <taxon>Gossypium</taxon>
    </lineage>
</organism>
<name>A0A7J9BDI6_GOSGO</name>
<evidence type="ECO:0000313" key="1">
    <source>
        <dbReference type="EMBL" id="MBA0734330.1"/>
    </source>
</evidence>
<dbReference type="AlphaFoldDB" id="A0A7J9BDI6"/>
<dbReference type="Proteomes" id="UP000593579">
    <property type="component" value="Unassembled WGS sequence"/>
</dbReference>
<dbReference type="EMBL" id="JABEZY010000002">
    <property type="protein sequence ID" value="MBA0734330.1"/>
    <property type="molecule type" value="Genomic_DNA"/>
</dbReference>
<evidence type="ECO:0000313" key="2">
    <source>
        <dbReference type="Proteomes" id="UP000593579"/>
    </source>
</evidence>
<gene>
    <name evidence="1" type="ORF">Gogos_018257</name>
</gene>
<comment type="caution">
    <text evidence="1">The sequence shown here is derived from an EMBL/GenBank/DDBJ whole genome shotgun (WGS) entry which is preliminary data.</text>
</comment>